<evidence type="ECO:0000313" key="2">
    <source>
        <dbReference type="EMBL" id="MVO07551.1"/>
    </source>
</evidence>
<proteinExistence type="predicted"/>
<reference evidence="3" key="1">
    <citation type="submission" date="2019-05" db="EMBL/GenBank/DDBJ databases">
        <title>Flavobacterium profundi sp. nov., isolated from a deep-sea seamount.</title>
        <authorList>
            <person name="Zhang D.-C."/>
        </authorList>
    </citation>
    <scope>NUCLEOTIDE SEQUENCE [LARGE SCALE GENOMIC DNA]</scope>
    <source>
        <strain evidence="3">TP390</strain>
    </source>
</reference>
<evidence type="ECO:0000256" key="1">
    <source>
        <dbReference type="SAM" id="SignalP"/>
    </source>
</evidence>
<dbReference type="OrthoDB" id="1420885at2"/>
<organism evidence="2 3">
    <name type="scientific">Flavobacterium profundi</name>
    <dbReference type="NCBI Taxonomy" id="1774945"/>
    <lineage>
        <taxon>Bacteria</taxon>
        <taxon>Pseudomonadati</taxon>
        <taxon>Bacteroidota</taxon>
        <taxon>Flavobacteriia</taxon>
        <taxon>Flavobacteriales</taxon>
        <taxon>Flavobacteriaceae</taxon>
        <taxon>Flavobacterium</taxon>
    </lineage>
</organism>
<gene>
    <name evidence="2" type="ORF">GOQ30_00065</name>
</gene>
<accession>A0A6I4IHS9</accession>
<comment type="caution">
    <text evidence="2">The sequence shown here is derived from an EMBL/GenBank/DDBJ whole genome shotgun (WGS) entry which is preliminary data.</text>
</comment>
<feature type="signal peptide" evidence="1">
    <location>
        <begin position="1"/>
        <end position="18"/>
    </location>
</feature>
<feature type="chain" id="PRO_5026049079" evidence="1">
    <location>
        <begin position="19"/>
        <end position="274"/>
    </location>
</feature>
<protein>
    <submittedName>
        <fullName evidence="2">Uncharacterized protein</fullName>
    </submittedName>
</protein>
<dbReference type="AlphaFoldDB" id="A0A6I4IHS9"/>
<dbReference type="InterPro" id="IPR011990">
    <property type="entry name" value="TPR-like_helical_dom_sf"/>
</dbReference>
<dbReference type="EMBL" id="WQLW01000001">
    <property type="protein sequence ID" value="MVO07551.1"/>
    <property type="molecule type" value="Genomic_DNA"/>
</dbReference>
<name>A0A6I4IHS9_9FLAO</name>
<keyword evidence="1" id="KW-0732">Signal</keyword>
<dbReference type="Gene3D" id="1.25.40.10">
    <property type="entry name" value="Tetratricopeptide repeat domain"/>
    <property type="match status" value="1"/>
</dbReference>
<dbReference type="RefSeq" id="WP_140995977.1">
    <property type="nucleotide sequence ID" value="NZ_VDCZ01000001.1"/>
</dbReference>
<sequence>MKKTVLILIILFSSHFFAQENLNKKIDEGIELYKKGEEKKALKVWKEIENKAEKTSSTYGVTLGNILHYYIENDDEKNILKYYQKIIDSDLNDKDENHENGKPYKNYRYHATMRLASYYGKKRKFEKGLSYVEKADNEMTFETTSLTSFIYQKVDLAFWKYRFLNDLGQKEKAVSKLIERAFEYDYKSMYSNWTTVSPSNDEDELAETICSEFEDLEKLKLNIDNGIANLIFDKEKNTIKLNINGTEYDINLYSNLENHEQCKKYLQNSFSINI</sequence>
<evidence type="ECO:0000313" key="3">
    <source>
        <dbReference type="Proteomes" id="UP000431264"/>
    </source>
</evidence>
<dbReference type="Proteomes" id="UP000431264">
    <property type="component" value="Unassembled WGS sequence"/>
</dbReference>
<keyword evidence="3" id="KW-1185">Reference proteome</keyword>